<name>A0ABQ3FU13_9RHOB</name>
<gene>
    <name evidence="1" type="ORF">GCM10007291_50170</name>
</gene>
<reference evidence="2" key="1">
    <citation type="journal article" date="2019" name="Int. J. Syst. Evol. Microbiol.">
        <title>The Global Catalogue of Microorganisms (GCM) 10K type strain sequencing project: providing services to taxonomists for standard genome sequencing and annotation.</title>
        <authorList>
            <consortium name="The Broad Institute Genomics Platform"/>
            <consortium name="The Broad Institute Genome Sequencing Center for Infectious Disease"/>
            <person name="Wu L."/>
            <person name="Ma J."/>
        </authorList>
    </citation>
    <scope>NUCLEOTIDE SEQUENCE [LARGE SCALE GENOMIC DNA]</scope>
    <source>
        <strain evidence="2">KCTC 23298</strain>
    </source>
</reference>
<evidence type="ECO:0000313" key="1">
    <source>
        <dbReference type="EMBL" id="GHC42300.1"/>
    </source>
</evidence>
<organism evidence="1 2">
    <name type="scientific">Gemmobacter nanjingensis</name>
    <dbReference type="NCBI Taxonomy" id="488454"/>
    <lineage>
        <taxon>Bacteria</taxon>
        <taxon>Pseudomonadati</taxon>
        <taxon>Pseudomonadota</taxon>
        <taxon>Alphaproteobacteria</taxon>
        <taxon>Rhodobacterales</taxon>
        <taxon>Paracoccaceae</taxon>
        <taxon>Gemmobacter</taxon>
    </lineage>
</organism>
<dbReference type="Proteomes" id="UP000658305">
    <property type="component" value="Unassembled WGS sequence"/>
</dbReference>
<comment type="caution">
    <text evidence="1">The sequence shown here is derived from an EMBL/GenBank/DDBJ whole genome shotgun (WGS) entry which is preliminary data.</text>
</comment>
<dbReference type="EMBL" id="BMYI01000057">
    <property type="protein sequence ID" value="GHC42300.1"/>
    <property type="molecule type" value="Genomic_DNA"/>
</dbReference>
<protein>
    <submittedName>
        <fullName evidence="1">Uncharacterized protein</fullName>
    </submittedName>
</protein>
<proteinExistence type="predicted"/>
<accession>A0ABQ3FU13</accession>
<evidence type="ECO:0000313" key="2">
    <source>
        <dbReference type="Proteomes" id="UP000658305"/>
    </source>
</evidence>
<sequence length="56" mass="5974">MSLIHGTIAGNIVEVINPAVEVGEPTLGQTNNIANYSLPLDLCPDAGRDEMQIIVR</sequence>
<keyword evidence="2" id="KW-1185">Reference proteome</keyword>